<reference evidence="1" key="2">
    <citation type="journal article" date="2015" name="Fish Shellfish Immunol.">
        <title>Early steps in the European eel (Anguilla anguilla)-Vibrio vulnificus interaction in the gills: Role of the RtxA13 toxin.</title>
        <authorList>
            <person name="Callol A."/>
            <person name="Pajuelo D."/>
            <person name="Ebbesson L."/>
            <person name="Teles M."/>
            <person name="MacKenzie S."/>
            <person name="Amaro C."/>
        </authorList>
    </citation>
    <scope>NUCLEOTIDE SEQUENCE</scope>
</reference>
<proteinExistence type="predicted"/>
<dbReference type="AlphaFoldDB" id="A0A0E9PRN2"/>
<name>A0A0E9PRN2_ANGAN</name>
<evidence type="ECO:0000313" key="1">
    <source>
        <dbReference type="EMBL" id="JAH07256.1"/>
    </source>
</evidence>
<dbReference type="EMBL" id="GBXM01101321">
    <property type="protein sequence ID" value="JAH07256.1"/>
    <property type="molecule type" value="Transcribed_RNA"/>
</dbReference>
<reference evidence="1" key="1">
    <citation type="submission" date="2014-11" db="EMBL/GenBank/DDBJ databases">
        <authorList>
            <person name="Amaro Gonzalez C."/>
        </authorList>
    </citation>
    <scope>NUCLEOTIDE SEQUENCE</scope>
</reference>
<sequence length="32" mass="3664">MLCKYAKGSGCNFFLSRKPYLRNACYSVSQVE</sequence>
<accession>A0A0E9PRN2</accession>
<organism evidence="1">
    <name type="scientific">Anguilla anguilla</name>
    <name type="common">European freshwater eel</name>
    <name type="synonym">Muraena anguilla</name>
    <dbReference type="NCBI Taxonomy" id="7936"/>
    <lineage>
        <taxon>Eukaryota</taxon>
        <taxon>Metazoa</taxon>
        <taxon>Chordata</taxon>
        <taxon>Craniata</taxon>
        <taxon>Vertebrata</taxon>
        <taxon>Euteleostomi</taxon>
        <taxon>Actinopterygii</taxon>
        <taxon>Neopterygii</taxon>
        <taxon>Teleostei</taxon>
        <taxon>Anguilliformes</taxon>
        <taxon>Anguillidae</taxon>
        <taxon>Anguilla</taxon>
    </lineage>
</organism>
<protein>
    <submittedName>
        <fullName evidence="1">Uncharacterized protein</fullName>
    </submittedName>
</protein>